<evidence type="ECO:0000256" key="4">
    <source>
        <dbReference type="ARBA" id="ARBA00022982"/>
    </source>
</evidence>
<dbReference type="InterPro" id="IPR024922">
    <property type="entry name" value="Rubredoxin"/>
</dbReference>
<dbReference type="GO" id="GO:0009055">
    <property type="term" value="F:electron transfer activity"/>
    <property type="evidence" value="ECO:0007669"/>
    <property type="project" value="InterPro"/>
</dbReference>
<dbReference type="PROSITE" id="PS00202">
    <property type="entry name" value="RUBREDOXIN"/>
    <property type="match status" value="1"/>
</dbReference>
<dbReference type="PROSITE" id="PS50903">
    <property type="entry name" value="RUBREDOXIN_LIKE"/>
    <property type="match status" value="1"/>
</dbReference>
<dbReference type="FunFam" id="2.20.28.10:FF:000001">
    <property type="entry name" value="Rubredoxin"/>
    <property type="match status" value="1"/>
</dbReference>
<proteinExistence type="inferred from homology"/>
<reference evidence="9" key="2">
    <citation type="submission" date="2023-03" db="EMBL/GenBank/DDBJ databases">
        <authorList>
            <person name="Zhang Z."/>
        </authorList>
    </citation>
    <scope>NUCLEOTIDE SEQUENCE</scope>
    <source>
        <strain evidence="9">DSA</strain>
    </source>
</reference>
<dbReference type="SUPFAM" id="SSF57802">
    <property type="entry name" value="Rubredoxin-like"/>
    <property type="match status" value="1"/>
</dbReference>
<dbReference type="InterPro" id="IPR024934">
    <property type="entry name" value="Rubredoxin-like_dom"/>
</dbReference>
<dbReference type="GO" id="GO:0043448">
    <property type="term" value="P:alkane catabolic process"/>
    <property type="evidence" value="ECO:0007669"/>
    <property type="project" value="TreeGrafter"/>
</dbReference>
<dbReference type="EMBL" id="JARPTC010000036">
    <property type="protein sequence ID" value="MDO7789110.1"/>
    <property type="molecule type" value="Genomic_DNA"/>
</dbReference>
<protein>
    <recommendedName>
        <fullName evidence="6">Rubredoxin</fullName>
    </recommendedName>
</protein>
<keyword evidence="3 6" id="KW-0479">Metal-binding</keyword>
<keyword evidence="2 6" id="KW-0813">Transport</keyword>
<dbReference type="GO" id="GO:0005506">
    <property type="term" value="F:iron ion binding"/>
    <property type="evidence" value="ECO:0007669"/>
    <property type="project" value="InterPro"/>
</dbReference>
<evidence type="ECO:0000256" key="1">
    <source>
        <dbReference type="ARBA" id="ARBA00005337"/>
    </source>
</evidence>
<dbReference type="InterPro" id="IPR024935">
    <property type="entry name" value="Rubredoxin_dom"/>
</dbReference>
<dbReference type="InterPro" id="IPR018527">
    <property type="entry name" value="Rubredoxin_Fe_BS"/>
</dbReference>
<evidence type="ECO:0000259" key="8">
    <source>
        <dbReference type="PROSITE" id="PS50903"/>
    </source>
</evidence>
<feature type="binding site" evidence="7">
    <location>
        <position position="7"/>
    </location>
    <ligand>
        <name>Fe cation</name>
        <dbReference type="ChEBI" id="CHEBI:24875"/>
    </ligand>
</feature>
<dbReference type="PIRSF" id="PIRSF000071">
    <property type="entry name" value="Rubredoxin"/>
    <property type="match status" value="1"/>
</dbReference>
<dbReference type="Gene3D" id="2.20.28.10">
    <property type="match status" value="1"/>
</dbReference>
<evidence type="ECO:0000256" key="7">
    <source>
        <dbReference type="PIRSR" id="PIRSR000071-1"/>
    </source>
</evidence>
<feature type="binding site" evidence="7">
    <location>
        <position position="37"/>
    </location>
    <ligand>
        <name>Fe cation</name>
        <dbReference type="ChEBI" id="CHEBI:24875"/>
    </ligand>
</feature>
<dbReference type="PRINTS" id="PR00163">
    <property type="entry name" value="RUBREDOXIN"/>
</dbReference>
<evidence type="ECO:0000256" key="3">
    <source>
        <dbReference type="ARBA" id="ARBA00022723"/>
    </source>
</evidence>
<name>A0AAW7ZIG9_9FIRM</name>
<gene>
    <name evidence="9" type="ORF">P6N53_18010</name>
</gene>
<evidence type="ECO:0000313" key="9">
    <source>
        <dbReference type="EMBL" id="MDO7789110.1"/>
    </source>
</evidence>
<dbReference type="CDD" id="cd00730">
    <property type="entry name" value="rubredoxin"/>
    <property type="match status" value="1"/>
</dbReference>
<dbReference type="Pfam" id="PF00301">
    <property type="entry name" value="Rubredoxin"/>
    <property type="match status" value="1"/>
</dbReference>
<feature type="binding site" evidence="7">
    <location>
        <position position="40"/>
    </location>
    <ligand>
        <name>Fe cation</name>
        <dbReference type="ChEBI" id="CHEBI:24875"/>
    </ligand>
</feature>
<keyword evidence="5 6" id="KW-0408">Iron</keyword>
<organism evidence="9 10">
    <name type="scientific">Desulforamulus aquiferis</name>
    <dbReference type="NCBI Taxonomy" id="1397668"/>
    <lineage>
        <taxon>Bacteria</taxon>
        <taxon>Bacillati</taxon>
        <taxon>Bacillota</taxon>
        <taxon>Clostridia</taxon>
        <taxon>Eubacteriales</taxon>
        <taxon>Peptococcaceae</taxon>
        <taxon>Desulforamulus</taxon>
    </lineage>
</organism>
<dbReference type="Proteomes" id="UP001172911">
    <property type="component" value="Unassembled WGS sequence"/>
</dbReference>
<comment type="caution">
    <text evidence="9">The sequence shown here is derived from an EMBL/GenBank/DDBJ whole genome shotgun (WGS) entry which is preliminary data.</text>
</comment>
<dbReference type="PANTHER" id="PTHR47627:SF1">
    <property type="entry name" value="RUBREDOXIN-1-RELATED"/>
    <property type="match status" value="1"/>
</dbReference>
<comment type="similarity">
    <text evidence="1 6">Belongs to the rubredoxin family.</text>
</comment>
<reference evidence="9" key="1">
    <citation type="journal article" date="2023" name="J. Hazard. Mater.">
        <title>Anaerobic biodegradation of pyrene and benzo[a]pyrene by a new sulfate-reducing Desulforamulus aquiferis strain DSA.</title>
        <authorList>
            <person name="Zhang Z."/>
            <person name="Sun J."/>
            <person name="Gong X."/>
            <person name="Wang C."/>
            <person name="Wang H."/>
        </authorList>
    </citation>
    <scope>NUCLEOTIDE SEQUENCE</scope>
    <source>
        <strain evidence="9">DSA</strain>
    </source>
</reference>
<dbReference type="RefSeq" id="WP_304545646.1">
    <property type="nucleotide sequence ID" value="NZ_JARPTC010000036.1"/>
</dbReference>
<dbReference type="AlphaFoldDB" id="A0AAW7ZIG9"/>
<evidence type="ECO:0000256" key="5">
    <source>
        <dbReference type="ARBA" id="ARBA00023004"/>
    </source>
</evidence>
<dbReference type="PANTHER" id="PTHR47627">
    <property type="entry name" value="RUBREDOXIN"/>
    <property type="match status" value="1"/>
</dbReference>
<sequence length="51" mass="5578">MAKKYECVCGYIYDPAKGEGDIPAGTSFDDLPEDWVCPECGLGKDAFTELE</sequence>
<feature type="domain" description="Rubredoxin-like" evidence="8">
    <location>
        <begin position="2"/>
        <end position="50"/>
    </location>
</feature>
<keyword evidence="10" id="KW-1185">Reference proteome</keyword>
<evidence type="ECO:0000256" key="2">
    <source>
        <dbReference type="ARBA" id="ARBA00022448"/>
    </source>
</evidence>
<keyword evidence="4 6" id="KW-0249">Electron transport</keyword>
<evidence type="ECO:0000313" key="10">
    <source>
        <dbReference type="Proteomes" id="UP001172911"/>
    </source>
</evidence>
<evidence type="ECO:0000256" key="6">
    <source>
        <dbReference type="PIRNR" id="PIRNR000071"/>
    </source>
</evidence>
<comment type="cofactor">
    <cofactor evidence="6 7">
        <name>Fe(3+)</name>
        <dbReference type="ChEBI" id="CHEBI:29034"/>
    </cofactor>
    <text evidence="6 7">Binds 1 Fe(3+) ion per subunit.</text>
</comment>
<feature type="binding site" evidence="7">
    <location>
        <position position="9"/>
    </location>
    <ligand>
        <name>Fe cation</name>
        <dbReference type="ChEBI" id="CHEBI:24875"/>
    </ligand>
</feature>
<accession>A0AAW7ZIG9</accession>
<dbReference type="InterPro" id="IPR050526">
    <property type="entry name" value="Rubredoxin_ET"/>
</dbReference>